<evidence type="ECO:0008006" key="4">
    <source>
        <dbReference type="Google" id="ProtNLM"/>
    </source>
</evidence>
<dbReference type="HOGENOM" id="CLU_106280_1_0_11"/>
<organism evidence="2 3">
    <name type="scientific">Saccharomonospora azurea NA-128</name>
    <dbReference type="NCBI Taxonomy" id="882081"/>
    <lineage>
        <taxon>Bacteria</taxon>
        <taxon>Bacillati</taxon>
        <taxon>Actinomycetota</taxon>
        <taxon>Actinomycetes</taxon>
        <taxon>Pseudonocardiales</taxon>
        <taxon>Pseudonocardiaceae</taxon>
        <taxon>Saccharomonospora</taxon>
    </lineage>
</organism>
<evidence type="ECO:0000313" key="3">
    <source>
        <dbReference type="Proteomes" id="UP000004705"/>
    </source>
</evidence>
<evidence type="ECO:0000256" key="1">
    <source>
        <dbReference type="SAM" id="Phobius"/>
    </source>
</evidence>
<dbReference type="EMBL" id="CM001466">
    <property type="protein sequence ID" value="EHY89950.1"/>
    <property type="molecule type" value="Genomic_DNA"/>
</dbReference>
<dbReference type="RefSeq" id="WP_005443031.1">
    <property type="nucleotide sequence ID" value="NZ_CM001466.1"/>
</dbReference>
<keyword evidence="1" id="KW-1133">Transmembrane helix</keyword>
<keyword evidence="3" id="KW-1185">Reference proteome</keyword>
<sequence>MNAAEDVHYHEPGASGWALTWGPAFALAGWVLELLAGVPAHALLWALVGAGLLGLTALWVYARRRFLSVRVTGTALWQGGESVRVDDIAAVDDVEAPPGTRVLGGGFDVPRKYTAVPVRLTDGTVVLAWARDGAALREALRSGLVDRA</sequence>
<keyword evidence="1" id="KW-0472">Membrane</keyword>
<gene>
    <name evidence="2" type="ORF">SacazDRAFT_03068</name>
</gene>
<name>H8GE35_9PSEU</name>
<feature type="transmembrane region" description="Helical" evidence="1">
    <location>
        <begin position="42"/>
        <end position="62"/>
    </location>
</feature>
<accession>H8GE35</accession>
<proteinExistence type="predicted"/>
<reference evidence="2 3" key="1">
    <citation type="journal article" date="2012" name="Stand. Genomic Sci.">
        <title>Genome sequence of the soil bacterium Saccharomonospora azurea type strain (NA-128(T)).</title>
        <authorList>
            <person name="Klenk H.P."/>
            <person name="Held B."/>
            <person name="Lucas S."/>
            <person name="Lapidus A."/>
            <person name="Copeland A."/>
            <person name="Hammon N."/>
            <person name="Pitluck S."/>
            <person name="Goodwin L.A."/>
            <person name="Han C."/>
            <person name="Tapia R."/>
            <person name="Brambilla E.M."/>
            <person name="Potter G."/>
            <person name="Land M."/>
            <person name="Ivanova N."/>
            <person name="Rohde M."/>
            <person name="Goker M."/>
            <person name="Detter J.C."/>
            <person name="Kyrpides N.C."/>
            <person name="Woyke T."/>
        </authorList>
    </citation>
    <scope>NUCLEOTIDE SEQUENCE [LARGE SCALE GENOMIC DNA]</scope>
    <source>
        <strain evidence="2 3">NA-128</strain>
    </source>
</reference>
<protein>
    <recommendedName>
        <fullName evidence="4">DUF3093 domain-containing protein</fullName>
    </recommendedName>
</protein>
<dbReference type="Proteomes" id="UP000004705">
    <property type="component" value="Chromosome"/>
</dbReference>
<keyword evidence="1" id="KW-0812">Transmembrane</keyword>
<dbReference type="AlphaFoldDB" id="H8GE35"/>
<evidence type="ECO:0000313" key="2">
    <source>
        <dbReference type="EMBL" id="EHY89950.1"/>
    </source>
</evidence>